<organism evidence="1 2">
    <name type="scientific">Mycobacterium malmoense</name>
    <dbReference type="NCBI Taxonomy" id="1780"/>
    <lineage>
        <taxon>Bacteria</taxon>
        <taxon>Bacillati</taxon>
        <taxon>Actinomycetota</taxon>
        <taxon>Actinomycetes</taxon>
        <taxon>Mycobacteriales</taxon>
        <taxon>Mycobacteriaceae</taxon>
        <taxon>Mycobacterium</taxon>
    </lineage>
</organism>
<dbReference type="SUPFAM" id="SSF52540">
    <property type="entry name" value="P-loop containing nucleoside triphosphate hydrolases"/>
    <property type="match status" value="1"/>
</dbReference>
<name>A0ABX3SRP4_MYCMA</name>
<dbReference type="Gene3D" id="3.40.50.300">
    <property type="entry name" value="P-loop containing nucleotide triphosphate hydrolases"/>
    <property type="match status" value="1"/>
</dbReference>
<dbReference type="InterPro" id="IPR027417">
    <property type="entry name" value="P-loop_NTPase"/>
</dbReference>
<evidence type="ECO:0000313" key="1">
    <source>
        <dbReference type="EMBL" id="ORA80622.1"/>
    </source>
</evidence>
<gene>
    <name evidence="1" type="ORF">BST29_15850</name>
</gene>
<comment type="caution">
    <text evidence="1">The sequence shown here is derived from an EMBL/GenBank/DDBJ whole genome shotgun (WGS) entry which is preliminary data.</text>
</comment>
<dbReference type="EMBL" id="MVHV01000016">
    <property type="protein sequence ID" value="ORA80622.1"/>
    <property type="molecule type" value="Genomic_DNA"/>
</dbReference>
<reference evidence="1 2" key="1">
    <citation type="submission" date="2017-02" db="EMBL/GenBank/DDBJ databases">
        <title>The new phylogeny of genus Mycobacterium.</title>
        <authorList>
            <person name="Tortoli E."/>
            <person name="Trovato A."/>
            <person name="Cirillo D.M."/>
        </authorList>
    </citation>
    <scope>NUCLEOTIDE SEQUENCE [LARGE SCALE GENOMIC DNA]</scope>
    <source>
        <strain evidence="1 2">IP1130001</strain>
    </source>
</reference>
<proteinExistence type="predicted"/>
<evidence type="ECO:0000313" key="2">
    <source>
        <dbReference type="Proteomes" id="UP000243140"/>
    </source>
</evidence>
<dbReference type="Pfam" id="PF13469">
    <property type="entry name" value="Sulfotransfer_3"/>
    <property type="match status" value="1"/>
</dbReference>
<sequence length="269" mass="29917">MAAIHFISGLPRSGSTLLAALLRQNPGFEAGMSGPLAGLFGALLGEMSGRNEFSVFIDDTKRERILRGLFDNFYADSTAEVVFDTNRGWCGWMPAIARLFPDAKVIACVRELPWVVDSIERLIQRNVFSPSSIFNYSAGGTVYTRAQQVVAPDGMVGGPYDALKQACYGAQRDRLLLLQYETLTTDPIKAMQAIYGFIGEPMFEHDFDHVDYDVSEFDERAGTPGLHTVRGTVKAEPRDTLLPPDLFNRFIRDAFWRDPERIPAGLQVV</sequence>
<protein>
    <submittedName>
        <fullName evidence="1">Sulfotransferase</fullName>
    </submittedName>
</protein>
<keyword evidence="2" id="KW-1185">Reference proteome</keyword>
<dbReference type="Proteomes" id="UP000243140">
    <property type="component" value="Unassembled WGS sequence"/>
</dbReference>
<accession>A0ABX3SRP4</accession>
<dbReference type="RefSeq" id="WP_083011144.1">
    <property type="nucleotide sequence ID" value="NZ_MVHV01000016.1"/>
</dbReference>